<reference evidence="1 2" key="1">
    <citation type="journal article" date="2011" name="Syst. Appl. Microbiol.">
        <title>Defluviimonas denitrificans gen. nov., sp. nov., and Pararhodobacter aggregans gen. nov., sp. nov., non-phototrophic Rhodobacteraceae from the biofilter of a marine aquaculture.</title>
        <authorList>
            <person name="Foesel B.U."/>
            <person name="Drake H.L."/>
            <person name="Schramm A."/>
        </authorList>
    </citation>
    <scope>NUCLEOTIDE SEQUENCE [LARGE SCALE GENOMIC DNA]</scope>
    <source>
        <strain evidence="1 2">D1-19</strain>
    </source>
</reference>
<dbReference type="OrthoDB" id="5022306at2"/>
<protein>
    <submittedName>
        <fullName evidence="1">Uncharacterized protein</fullName>
    </submittedName>
</protein>
<accession>A0A2T7UTS2</accession>
<sequence length="246" mass="26240">MNRTLKSMLTWGLAAGAFVLAKGVVIGVLAATTPTAAERVDAILAQEPVASTYQAMRRHFPIEAVQLRGLMLDAYRGGRPNDAALVVLSREAGEIHFRLAEGLRAATDAEIVAILDDWLVSIAPFDSDTTACSAIAAGGLTSVQPGDPRLDPVQLAEAAERLYATMDRYRFAVDRRYVEEADFDAFAPVFLADGGTDADLAAVEARDPADPQLCGAYRRLLTSLRGAGSEGADRMRLEIVVSLFGG</sequence>
<comment type="caution">
    <text evidence="1">The sequence shown here is derived from an EMBL/GenBank/DDBJ whole genome shotgun (WGS) entry which is preliminary data.</text>
</comment>
<evidence type="ECO:0000313" key="1">
    <source>
        <dbReference type="EMBL" id="PVE48127.1"/>
    </source>
</evidence>
<evidence type="ECO:0000313" key="2">
    <source>
        <dbReference type="Proteomes" id="UP000244810"/>
    </source>
</evidence>
<gene>
    <name evidence="1" type="ORF">DDE23_08300</name>
</gene>
<dbReference type="RefSeq" id="WP_107751501.1">
    <property type="nucleotide sequence ID" value="NZ_QBKF01000004.1"/>
</dbReference>
<proteinExistence type="predicted"/>
<name>A0A2T7UTS2_9RHOB</name>
<dbReference type="AlphaFoldDB" id="A0A2T7UTS2"/>
<keyword evidence="2" id="KW-1185">Reference proteome</keyword>
<organism evidence="1 2">
    <name type="scientific">Pararhodobacter aggregans</name>
    <dbReference type="NCBI Taxonomy" id="404875"/>
    <lineage>
        <taxon>Bacteria</taxon>
        <taxon>Pseudomonadati</taxon>
        <taxon>Pseudomonadota</taxon>
        <taxon>Alphaproteobacteria</taxon>
        <taxon>Rhodobacterales</taxon>
        <taxon>Paracoccaceae</taxon>
        <taxon>Pararhodobacter</taxon>
    </lineage>
</organism>
<dbReference type="EMBL" id="QDDR01000003">
    <property type="protein sequence ID" value="PVE48127.1"/>
    <property type="molecule type" value="Genomic_DNA"/>
</dbReference>
<dbReference type="Proteomes" id="UP000244810">
    <property type="component" value="Unassembled WGS sequence"/>
</dbReference>